<dbReference type="AlphaFoldDB" id="A0AAV4LQD8"/>
<sequence>MSLADCPSNLKEAIDWILRVTGKDGQGSDNTRDLATAVKEILGKAVEEVDGMISNRHKNGAELSQLKDGLTRAVTWVEKDVEGGLFGSPMAWRGLLVIKNISGSFFGKDEWKVTGAGIAPSNMATHRLCDATIAFTIGVLEGCKKKVTGDHKSKLDGVITKLHEKYGAGPDGLKDVATKVQSGLTGSWGQVNQFVVDLQTAFQTNITGLSDDAEIVASKVGEYLKGVFNGKSKWGDADQVTNKLTTLIKDQYAVKDKTYDPNGRGVGSKINAVSGALKPNAVVQSILNAGKKAFMDQLKKKNYTSFYDNKTNRKTDWNQISGDTANVQKCAKLFLGCLPFIFNNLSYFYWQCRDGGAWRNHNLTGGALSAFMQGHWFFNSNMNENMTGTSVVKNVMNARFPELQTAASATQHKSYSDFLKNFRSKGLETWQQSHPQPSTSNYLSGLYTLCSCYFQCQQIKSAEKASRTPQTIREMLYFLGALQFSPQYEAFDRYVTGHFKTLLGKQSEDSTDDFDLKLQVADSGTSATGNTLSAADLKSHLLSTAIFIPGALGVMQGPAATENTSEPWLFELFCNSAFQFKYDSGASLFSRISNYAYALQFQVLFLYLMCNTYVEKCGWNNCTYGREVKPNGSGETLASHICPGLKCGGDSSCGHKKGGNNCKHNIYDQTGGCGKGSNNSPLQAFLTDGIQGMCRQHPGTSHHLADCSGVLCHVPMGFKAKHLRQDTRTGNLISLALQSFCGTSSSPLRQLSEKLGCLTKRTPRTLGDLFGFIWHLNGQLFNQKFHEPLRAALQKSTTQTLSTLLTSLKALQPSSLLSNSIAKLAEVSFWNTPDSYGLASLLATNLFSLNQHCHKKEKDGKITHNTGGCTTSPNDLWSLYQPVRSTGNNNSDCAKKSCGGYLLPLTHSEGATYAPVHASVYLSWLTYLTDDFHEWFQNLLDEFKNIDCSKTGCKRKNGGICHCPKGQHGSASPQCNCDSVVHCGGVLPVLYRHGFQFYSPHSLSGAISAPAKRSCQKFNDQLTAVLAEGAPLTNLLTTIDDFLYMFRFYFCYNLSTFWIMYVCVILYTLFFLLDTLHVRSHLKLTASHVVPPLALLTAAKPLPITKLTYYLP</sequence>
<name>A0AAV4LQD8_BABCB</name>
<feature type="transmembrane region" description="Helical" evidence="1">
    <location>
        <begin position="1052"/>
        <end position="1073"/>
    </location>
</feature>
<organism evidence="2 3">
    <name type="scientific">Babesia caballi</name>
    <dbReference type="NCBI Taxonomy" id="5871"/>
    <lineage>
        <taxon>Eukaryota</taxon>
        <taxon>Sar</taxon>
        <taxon>Alveolata</taxon>
        <taxon>Apicomplexa</taxon>
        <taxon>Aconoidasida</taxon>
        <taxon>Piroplasmida</taxon>
        <taxon>Babesiidae</taxon>
        <taxon>Babesia</taxon>
    </lineage>
</organism>
<evidence type="ECO:0000256" key="1">
    <source>
        <dbReference type="SAM" id="Phobius"/>
    </source>
</evidence>
<proteinExistence type="predicted"/>
<protein>
    <submittedName>
        <fullName evidence="2">Variant erythrocyte surface antigen-1 family protein</fullName>
    </submittedName>
</protein>
<evidence type="ECO:0000313" key="2">
    <source>
        <dbReference type="EMBL" id="GIX62383.1"/>
    </source>
</evidence>
<comment type="caution">
    <text evidence="2">The sequence shown here is derived from an EMBL/GenBank/DDBJ whole genome shotgun (WGS) entry which is preliminary data.</text>
</comment>
<dbReference type="EMBL" id="BPLF01000002">
    <property type="protein sequence ID" value="GIX62383.1"/>
    <property type="molecule type" value="Genomic_DNA"/>
</dbReference>
<reference evidence="2 3" key="1">
    <citation type="submission" date="2021-06" db="EMBL/GenBank/DDBJ databases">
        <title>Genome sequence of Babesia caballi.</title>
        <authorList>
            <person name="Yamagishi J."/>
            <person name="Kidaka T."/>
            <person name="Ochi A."/>
        </authorList>
    </citation>
    <scope>NUCLEOTIDE SEQUENCE [LARGE SCALE GENOMIC DNA]</scope>
    <source>
        <strain evidence="2">USDA-D6B2</strain>
    </source>
</reference>
<keyword evidence="3" id="KW-1185">Reference proteome</keyword>
<accession>A0AAV4LQD8</accession>
<dbReference type="GeneID" id="94193864"/>
<evidence type="ECO:0000313" key="3">
    <source>
        <dbReference type="Proteomes" id="UP001497744"/>
    </source>
</evidence>
<keyword evidence="1" id="KW-1133">Transmembrane helix</keyword>
<dbReference type="InterPro" id="IPR024751">
    <property type="entry name" value="VESA1"/>
</dbReference>
<dbReference type="RefSeq" id="XP_067714452.1">
    <property type="nucleotide sequence ID" value="XM_067858351.1"/>
</dbReference>
<keyword evidence="1" id="KW-0472">Membrane</keyword>
<gene>
    <name evidence="2" type="ORF">BcabD6B2_18180</name>
</gene>
<dbReference type="Pfam" id="PF12785">
    <property type="entry name" value="VESA1_N"/>
    <property type="match status" value="2"/>
</dbReference>
<keyword evidence="1" id="KW-0812">Transmembrane</keyword>
<dbReference type="Proteomes" id="UP001497744">
    <property type="component" value="Unassembled WGS sequence"/>
</dbReference>